<feature type="region of interest" description="Disordered" evidence="1">
    <location>
        <begin position="249"/>
        <end position="268"/>
    </location>
</feature>
<proteinExistence type="predicted"/>
<evidence type="ECO:0000313" key="3">
    <source>
        <dbReference type="Proteomes" id="UP001562357"/>
    </source>
</evidence>
<organism evidence="2 3">
    <name type="scientific">Epichloe bromicola</name>
    <dbReference type="NCBI Taxonomy" id="79588"/>
    <lineage>
        <taxon>Eukaryota</taxon>
        <taxon>Fungi</taxon>
        <taxon>Dikarya</taxon>
        <taxon>Ascomycota</taxon>
        <taxon>Pezizomycotina</taxon>
        <taxon>Sordariomycetes</taxon>
        <taxon>Hypocreomycetidae</taxon>
        <taxon>Hypocreales</taxon>
        <taxon>Clavicipitaceae</taxon>
        <taxon>Epichloe</taxon>
    </lineage>
</organism>
<dbReference type="InterPro" id="IPR023214">
    <property type="entry name" value="HAD_sf"/>
</dbReference>
<dbReference type="EMBL" id="BAAFGZ010000074">
    <property type="protein sequence ID" value="GAB0134282.1"/>
    <property type="molecule type" value="Genomic_DNA"/>
</dbReference>
<evidence type="ECO:0000256" key="1">
    <source>
        <dbReference type="SAM" id="MobiDB-lite"/>
    </source>
</evidence>
<evidence type="ECO:0000313" key="2">
    <source>
        <dbReference type="EMBL" id="GAB0134282.1"/>
    </source>
</evidence>
<protein>
    <submittedName>
        <fullName evidence="2">Uncharacterized protein</fullName>
    </submittedName>
</protein>
<feature type="region of interest" description="Disordered" evidence="1">
    <location>
        <begin position="345"/>
        <end position="365"/>
    </location>
</feature>
<reference evidence="3" key="1">
    <citation type="submission" date="2024-06" db="EMBL/GenBank/DDBJ databases">
        <title>Draft Genome Sequences of Epichloe bromicola Strains Isolated from Elymus ciliaris.</title>
        <authorList>
            <consortium name="Epichloe bromicola genome sequencing consortium"/>
            <person name="Miura A."/>
            <person name="Imano S."/>
            <person name="Ashida A."/>
            <person name="Sato I."/>
            <person name="Chiba S."/>
            <person name="Tanaka A."/>
            <person name="Camagna M."/>
            <person name="Takemoto D."/>
        </authorList>
    </citation>
    <scope>NUCLEOTIDE SEQUENCE [LARGE SCALE GENOMIC DNA]</scope>
    <source>
        <strain evidence="3">DP</strain>
    </source>
</reference>
<feature type="region of interest" description="Disordered" evidence="1">
    <location>
        <begin position="198"/>
        <end position="224"/>
    </location>
</feature>
<dbReference type="SUPFAM" id="SSF56784">
    <property type="entry name" value="HAD-like"/>
    <property type="match status" value="1"/>
</dbReference>
<accession>A0ABQ0CLF4</accession>
<gene>
    <name evidence="2" type="primary">g2660</name>
    <name evidence="2" type="ORF">EsDP_00002660</name>
</gene>
<keyword evidence="3" id="KW-1185">Reference proteome</keyword>
<comment type="caution">
    <text evidence="2">The sequence shown here is derived from an EMBL/GenBank/DDBJ whole genome shotgun (WGS) entry which is preliminary data.</text>
</comment>
<feature type="compositionally biased region" description="Low complexity" evidence="1">
    <location>
        <begin position="253"/>
        <end position="268"/>
    </location>
</feature>
<dbReference type="Gene3D" id="3.40.50.1000">
    <property type="entry name" value="HAD superfamily/HAD-like"/>
    <property type="match status" value="1"/>
</dbReference>
<dbReference type="Proteomes" id="UP001562357">
    <property type="component" value="Unassembled WGS sequence"/>
</dbReference>
<dbReference type="InterPro" id="IPR036412">
    <property type="entry name" value="HAD-like_sf"/>
</dbReference>
<sequence length="467" mass="50773">MTQPRAMKMILFDMDNCLFDHLFSLRCAASALQRCINSHPSVTSRVPCKIPFPRDQSFFHMDEDATLQRTHVDQAERLFTDHGLPRPSLEEVEALYAIYRDAYGKSRRAAPGSVRAVARLREDGYQIASMSAHAFEKHEAMARFLGFGDLVDVMVAAPDAATQHAGDSELLDYAVGQMRHPALAVVVVRRHSNSISNSGMTVMLRSSPSPSPSPARRSSQCCRAEQGTRTVASFDQLLDHLHVRTRRFAPTISRSRGGSGSSSSSSSSSTVVLEGFGMDLVTEPRAGGFYVSKGVARSLVEKMGTVLVHVARRLHVAALTELGGMMRMIAGAGAGAKLRISIPGGGGGGHRQAKTTRDDESPPPPRVVVVAVERRHSILAELARLDLDTDAHTDPILRATADCLRSHCGHLTREHPRQAMRSLRSAMITVAEAAGLREDLLIAGDDIEPWIGSRTRRGDRGDRGDAC</sequence>
<name>A0ABQ0CLF4_9HYPO</name>